<feature type="region of interest" description="Disordered" evidence="1">
    <location>
        <begin position="1"/>
        <end position="125"/>
    </location>
</feature>
<proteinExistence type="predicted"/>
<protein>
    <submittedName>
        <fullName evidence="2">Uncharacterized protein</fullName>
    </submittedName>
</protein>
<dbReference type="EMBL" id="ML143510">
    <property type="protein sequence ID" value="TBU23240.1"/>
    <property type="molecule type" value="Genomic_DNA"/>
</dbReference>
<feature type="compositionally biased region" description="Pro residues" evidence="1">
    <location>
        <begin position="72"/>
        <end position="82"/>
    </location>
</feature>
<feature type="compositionally biased region" description="Low complexity" evidence="1">
    <location>
        <begin position="49"/>
        <end position="70"/>
    </location>
</feature>
<evidence type="ECO:0000256" key="1">
    <source>
        <dbReference type="SAM" id="MobiDB-lite"/>
    </source>
</evidence>
<gene>
    <name evidence="2" type="ORF">BD311DRAFT_868904</name>
</gene>
<organism evidence="2">
    <name type="scientific">Dichomitus squalens</name>
    <dbReference type="NCBI Taxonomy" id="114155"/>
    <lineage>
        <taxon>Eukaryota</taxon>
        <taxon>Fungi</taxon>
        <taxon>Dikarya</taxon>
        <taxon>Basidiomycota</taxon>
        <taxon>Agaricomycotina</taxon>
        <taxon>Agaricomycetes</taxon>
        <taxon>Polyporales</taxon>
        <taxon>Polyporaceae</taxon>
        <taxon>Dichomitus</taxon>
    </lineage>
</organism>
<dbReference type="OrthoDB" id="2755641at2759"/>
<sequence length="212" mass="21517">MITSAANEKLPPIQRDLKAPLQTQPAPPSYAETWVADASSRAAIPEPAPSQSAPTPGPSSAGASPSQATPTDAPPVHSPDVPPYASHSQAPFAHIAPAEPLPASSPHSYDPNNAGSKVKGSGTGSKFAKAIGQSAVAVITMPVIIAAAALYGTGKLLEGIGKGLSVGPEALLKAYKKTNGRPEAIVNPYVDGQGGVGDAGRRESRGSRRHKK</sequence>
<accession>A0A4Q9M845</accession>
<evidence type="ECO:0000313" key="2">
    <source>
        <dbReference type="EMBL" id="TBU23240.1"/>
    </source>
</evidence>
<reference evidence="2" key="1">
    <citation type="submission" date="2019-01" db="EMBL/GenBank/DDBJ databases">
        <title>Draft genome sequences of three monokaryotic isolates of the white-rot basidiomycete fungus Dichomitus squalens.</title>
        <authorList>
            <consortium name="DOE Joint Genome Institute"/>
            <person name="Lopez S.C."/>
            <person name="Andreopoulos B."/>
            <person name="Pangilinan J."/>
            <person name="Lipzen A."/>
            <person name="Riley R."/>
            <person name="Ahrendt S."/>
            <person name="Ng V."/>
            <person name="Barry K."/>
            <person name="Daum C."/>
            <person name="Grigoriev I.V."/>
            <person name="Hilden K.S."/>
            <person name="Makela M.R."/>
            <person name="de Vries R.P."/>
        </authorList>
    </citation>
    <scope>NUCLEOTIDE SEQUENCE [LARGE SCALE GENOMIC DNA]</scope>
    <source>
        <strain evidence="2">OM18370.1</strain>
    </source>
</reference>
<dbReference type="Proteomes" id="UP000292957">
    <property type="component" value="Unassembled WGS sequence"/>
</dbReference>
<feature type="region of interest" description="Disordered" evidence="1">
    <location>
        <begin position="184"/>
        <end position="212"/>
    </location>
</feature>
<feature type="compositionally biased region" description="Polar residues" evidence="1">
    <location>
        <begin position="105"/>
        <end position="114"/>
    </location>
</feature>
<name>A0A4Q9M845_9APHY</name>
<dbReference type="AlphaFoldDB" id="A0A4Q9M845"/>
<feature type="compositionally biased region" description="Low complexity" evidence="1">
    <location>
        <begin position="115"/>
        <end position="125"/>
    </location>
</feature>